<dbReference type="Proteomes" id="UP000055024">
    <property type="component" value="Unassembled WGS sequence"/>
</dbReference>
<dbReference type="OrthoDB" id="5940113at2759"/>
<proteinExistence type="predicted"/>
<comment type="caution">
    <text evidence="1">The sequence shown here is derived from an EMBL/GenBank/DDBJ whole genome shotgun (WGS) entry which is preliminary data.</text>
</comment>
<evidence type="ECO:0000313" key="2">
    <source>
        <dbReference type="Proteomes" id="UP000055024"/>
    </source>
</evidence>
<protein>
    <submittedName>
        <fullName evidence="1">Uncharacterized protein</fullName>
    </submittedName>
</protein>
<dbReference type="EMBL" id="JYDP01000477">
    <property type="protein sequence ID" value="KRZ00458.1"/>
    <property type="molecule type" value="Genomic_DNA"/>
</dbReference>
<keyword evidence="2" id="KW-1185">Reference proteome</keyword>
<reference evidence="1 2" key="1">
    <citation type="submission" date="2015-01" db="EMBL/GenBank/DDBJ databases">
        <title>Evolution of Trichinella species and genotypes.</title>
        <authorList>
            <person name="Korhonen P.K."/>
            <person name="Edoardo P."/>
            <person name="Giuseppe L.R."/>
            <person name="Gasser R.B."/>
        </authorList>
    </citation>
    <scope>NUCLEOTIDE SEQUENCE [LARGE SCALE GENOMIC DNA]</scope>
    <source>
        <strain evidence="1">ISS1029</strain>
    </source>
</reference>
<dbReference type="AlphaFoldDB" id="A0A0V1GQX1"/>
<organism evidence="1 2">
    <name type="scientific">Trichinella zimbabwensis</name>
    <dbReference type="NCBI Taxonomy" id="268475"/>
    <lineage>
        <taxon>Eukaryota</taxon>
        <taxon>Metazoa</taxon>
        <taxon>Ecdysozoa</taxon>
        <taxon>Nematoda</taxon>
        <taxon>Enoplea</taxon>
        <taxon>Dorylaimia</taxon>
        <taxon>Trichinellida</taxon>
        <taxon>Trichinellidae</taxon>
        <taxon>Trichinella</taxon>
    </lineage>
</organism>
<gene>
    <name evidence="1" type="ORF">T11_3410</name>
</gene>
<sequence>MTLADYYFNSVNAPLIRNSLLLIADFLCGHTLLHDVKLQRLIISETFNADSLRRTQLAKAGNPSDGVTLARVKKLQHETATMVQILEHLRTVSKSTGQLWSDEFQLLPLQELNGSRLTAPETACADR</sequence>
<name>A0A0V1GQX1_9BILA</name>
<accession>A0A0V1GQX1</accession>
<evidence type="ECO:0000313" key="1">
    <source>
        <dbReference type="EMBL" id="KRZ00458.1"/>
    </source>
</evidence>